<dbReference type="EMBL" id="CP046910">
    <property type="protein sequence ID" value="QGZ56667.1"/>
    <property type="molecule type" value="Genomic_DNA"/>
</dbReference>
<reference evidence="1 2" key="1">
    <citation type="submission" date="2019-12" db="EMBL/GenBank/DDBJ databases">
        <title>Paraburkholderia acidiphila 7Q-K02 sp. nov and Paraburkholderia acidisoli DHF22 sp. nov., two strains isolated from forest soil.</title>
        <authorList>
            <person name="Gao Z."/>
            <person name="Qiu L."/>
        </authorList>
    </citation>
    <scope>NUCLEOTIDE SEQUENCE [LARGE SCALE GENOMIC DNA]</scope>
    <source>
        <strain evidence="1 2">7Q-K02</strain>
    </source>
</reference>
<protein>
    <submittedName>
        <fullName evidence="1">Uncharacterized protein</fullName>
    </submittedName>
</protein>
<proteinExistence type="predicted"/>
<organism evidence="1 2">
    <name type="scientific">Paraburkholderia acidiphila</name>
    <dbReference type="NCBI Taxonomy" id="2571747"/>
    <lineage>
        <taxon>Bacteria</taxon>
        <taxon>Pseudomonadati</taxon>
        <taxon>Pseudomonadota</taxon>
        <taxon>Betaproteobacteria</taxon>
        <taxon>Burkholderiales</taxon>
        <taxon>Burkholderiaceae</taxon>
        <taxon>Paraburkholderia</taxon>
    </lineage>
</organism>
<evidence type="ECO:0000313" key="2">
    <source>
        <dbReference type="Proteomes" id="UP000434209"/>
    </source>
</evidence>
<gene>
    <name evidence="1" type="ORF">FAZ97_17015</name>
</gene>
<keyword evidence="2" id="KW-1185">Reference proteome</keyword>
<accession>A0A7Z2G7J5</accession>
<dbReference type="KEGG" id="pacp:FAZ97_17015"/>
<dbReference type="OrthoDB" id="9005031at2"/>
<dbReference type="RefSeq" id="WP_158759622.1">
    <property type="nucleotide sequence ID" value="NZ_CP046910.1"/>
</dbReference>
<dbReference type="Proteomes" id="UP000434209">
    <property type="component" value="Chromosome 2"/>
</dbReference>
<evidence type="ECO:0000313" key="1">
    <source>
        <dbReference type="EMBL" id="QGZ56667.1"/>
    </source>
</evidence>
<dbReference type="AlphaFoldDB" id="A0A7Z2G7J5"/>
<name>A0A7Z2G7J5_9BURK</name>
<sequence length="214" mass="23777">MSSGKPKLKRQAWLLRQITGEADQADQLLGLLLDAKQVSEGTIRHFWYSRLKGLAQHASLGAVRESTLKVEQHGLDPAIGPQAPVARWLLQALAAKMAQFGQGAQLVALPHSQGISLNVVAKERAPVDVPWKEQYDYDTMLIPELLGLLSAWEACMLGFPKGWNDADTFITCVCAGTFIVLFLYRFRAKLPAVLEGIGDFIGDLIEEIFFSWRR</sequence>